<proteinExistence type="predicted"/>
<dbReference type="EMBL" id="CAJVPP010003294">
    <property type="protein sequence ID" value="CAG8625817.1"/>
    <property type="molecule type" value="Genomic_DNA"/>
</dbReference>
<feature type="compositionally biased region" description="Basic and acidic residues" evidence="1">
    <location>
        <begin position="95"/>
        <end position="109"/>
    </location>
</feature>
<protein>
    <submittedName>
        <fullName evidence="2">2710_t:CDS:1</fullName>
    </submittedName>
</protein>
<dbReference type="Proteomes" id="UP000789375">
    <property type="component" value="Unassembled WGS sequence"/>
</dbReference>
<name>A0A9N9D7Z8_FUNMO</name>
<feature type="region of interest" description="Disordered" evidence="1">
    <location>
        <begin position="70"/>
        <end position="109"/>
    </location>
</feature>
<comment type="caution">
    <text evidence="2">The sequence shown here is derived from an EMBL/GenBank/DDBJ whole genome shotgun (WGS) entry which is preliminary data.</text>
</comment>
<sequence length="176" mass="20644">MSRPDIGDIYRESLKAHKEYEACLTTTIYGDTYLDPEKCKARGPLRRRKKGSICLWSRLRERQKKKDFALDSRNGLTNPQEFVNKDPKSLSYFNDLDHSPKKGNESDKKLSKKKIRSLLNKASHLVDCKIRLDDGINIKIVKVMSAKMDKDSVFLEMKEKVEDKLKYYEIMYQQDM</sequence>
<gene>
    <name evidence="2" type="ORF">FMOSSE_LOCUS10228</name>
</gene>
<evidence type="ECO:0000313" key="3">
    <source>
        <dbReference type="Proteomes" id="UP000789375"/>
    </source>
</evidence>
<dbReference type="AlphaFoldDB" id="A0A9N9D7Z8"/>
<evidence type="ECO:0000313" key="2">
    <source>
        <dbReference type="EMBL" id="CAG8625817.1"/>
    </source>
</evidence>
<keyword evidence="3" id="KW-1185">Reference proteome</keyword>
<organism evidence="2 3">
    <name type="scientific">Funneliformis mosseae</name>
    <name type="common">Endomycorrhizal fungus</name>
    <name type="synonym">Glomus mosseae</name>
    <dbReference type="NCBI Taxonomy" id="27381"/>
    <lineage>
        <taxon>Eukaryota</taxon>
        <taxon>Fungi</taxon>
        <taxon>Fungi incertae sedis</taxon>
        <taxon>Mucoromycota</taxon>
        <taxon>Glomeromycotina</taxon>
        <taxon>Glomeromycetes</taxon>
        <taxon>Glomerales</taxon>
        <taxon>Glomeraceae</taxon>
        <taxon>Funneliformis</taxon>
    </lineage>
</organism>
<evidence type="ECO:0000256" key="1">
    <source>
        <dbReference type="SAM" id="MobiDB-lite"/>
    </source>
</evidence>
<accession>A0A9N9D7Z8</accession>
<feature type="non-terminal residue" evidence="2">
    <location>
        <position position="1"/>
    </location>
</feature>
<reference evidence="2" key="1">
    <citation type="submission" date="2021-06" db="EMBL/GenBank/DDBJ databases">
        <authorList>
            <person name="Kallberg Y."/>
            <person name="Tangrot J."/>
            <person name="Rosling A."/>
        </authorList>
    </citation>
    <scope>NUCLEOTIDE SEQUENCE</scope>
    <source>
        <strain evidence="2">87-6 pot B 2015</strain>
    </source>
</reference>